<gene>
    <name evidence="1" type="ORF">WFA24289_01520</name>
</gene>
<organism evidence="1 2">
    <name type="scientific">Periweissella fabaria</name>
    <dbReference type="NCBI Taxonomy" id="546157"/>
    <lineage>
        <taxon>Bacteria</taxon>
        <taxon>Bacillati</taxon>
        <taxon>Bacillota</taxon>
        <taxon>Bacilli</taxon>
        <taxon>Lactobacillales</taxon>
        <taxon>Lactobacillaceae</taxon>
        <taxon>Periweissella</taxon>
    </lineage>
</organism>
<evidence type="ECO:0000313" key="1">
    <source>
        <dbReference type="EMBL" id="CAH0417190.1"/>
    </source>
</evidence>
<comment type="caution">
    <text evidence="1">The sequence shown here is derived from an EMBL/GenBank/DDBJ whole genome shotgun (WGS) entry which is preliminary data.</text>
</comment>
<evidence type="ECO:0000313" key="2">
    <source>
        <dbReference type="Proteomes" id="UP000789707"/>
    </source>
</evidence>
<dbReference type="RefSeq" id="WP_230097221.1">
    <property type="nucleotide sequence ID" value="NZ_CAKKNS010000007.1"/>
</dbReference>
<reference evidence="1 2" key="1">
    <citation type="submission" date="2021-11" db="EMBL/GenBank/DDBJ databases">
        <authorList>
            <person name="Depoorter E."/>
        </authorList>
    </citation>
    <scope>NUCLEOTIDE SEQUENCE [LARGE SCALE GENOMIC DNA]</scope>
    <source>
        <strain evidence="1 2">LMG 24289</strain>
    </source>
</reference>
<dbReference type="Proteomes" id="UP000789707">
    <property type="component" value="Unassembled WGS sequence"/>
</dbReference>
<name>A0ABM8Z7L8_9LACO</name>
<dbReference type="EMBL" id="CAKKNS010000007">
    <property type="protein sequence ID" value="CAH0417190.1"/>
    <property type="molecule type" value="Genomic_DNA"/>
</dbReference>
<sequence length="202" mass="23440">MIVNAANIKKFQTTKQLVEIHHFINPDTYTIGVIMAYDQHFCMVKSIDPNGKINGLLLVNQADIYAIEEDTDYLRALAIKCDLAKKEGYYDIWHVESLIARIDLQQINFLWTFLQSAYQNRRVLTIGFTDDADLDATVTGYIKELNHEIIHINYVDDYDLSSLWTLSCQLEQINYVRLVSFQTHEYAALMRTIFNEQVQGGY</sequence>
<protein>
    <submittedName>
        <fullName evidence="1">Uncharacterized protein</fullName>
    </submittedName>
</protein>
<keyword evidence="2" id="KW-1185">Reference proteome</keyword>
<accession>A0ABM8Z7L8</accession>
<proteinExistence type="predicted"/>